<gene>
    <name evidence="2" type="ORF">BZ3500_MVSOF-1268-A1-R1_CHR1-1G00833</name>
</gene>
<dbReference type="EMBL" id="FMWP01000013">
    <property type="protein sequence ID" value="SCZ88930.1"/>
    <property type="molecule type" value="Genomic_DNA"/>
</dbReference>
<protein>
    <submittedName>
        <fullName evidence="2">BZ3500_MvSof-1268-A1-R1_Chr1-1g00833 protein</fullName>
    </submittedName>
</protein>
<dbReference type="OrthoDB" id="10536001at2759"/>
<feature type="region of interest" description="Disordered" evidence="1">
    <location>
        <begin position="1"/>
        <end position="104"/>
    </location>
</feature>
<proteinExistence type="predicted"/>
<dbReference type="Proteomes" id="UP000249723">
    <property type="component" value="Unassembled WGS sequence"/>
</dbReference>
<evidence type="ECO:0000256" key="1">
    <source>
        <dbReference type="SAM" id="MobiDB-lite"/>
    </source>
</evidence>
<evidence type="ECO:0000313" key="3">
    <source>
        <dbReference type="Proteomes" id="UP000249723"/>
    </source>
</evidence>
<feature type="compositionally biased region" description="Low complexity" evidence="1">
    <location>
        <begin position="197"/>
        <end position="209"/>
    </location>
</feature>
<feature type="region of interest" description="Disordered" evidence="1">
    <location>
        <begin position="163"/>
        <end position="213"/>
    </location>
</feature>
<accession>A0A2X0M421</accession>
<evidence type="ECO:0000313" key="2">
    <source>
        <dbReference type="EMBL" id="SCZ88930.1"/>
    </source>
</evidence>
<feature type="compositionally biased region" description="Acidic residues" evidence="1">
    <location>
        <begin position="164"/>
        <end position="173"/>
    </location>
</feature>
<dbReference type="AlphaFoldDB" id="A0A2X0M421"/>
<sequence length="297" mass="33479">MGDRPNNEALMTPFKPPRKIDRPTPSTSTPQRLISKRRRRTSSCDSESPEPIYDSNSATSDSDEEDENQDLPRPTYPLTPPTSSPPLNPHEDQDPHSDSDSDSLLRVSAYDLLLARIRERRVGVEKSRGVEGVGEVKGTKKERGYEMERVKKRPFIAPAVALKEEEEEEEEKEEVQRVGEMGMKVKMRPMPNSEVEMGMGSEGNDSDSSGELRAKKREVFVGEAYKRPRRVEISELAIDRQDHSNRIIKHKGDSSYAMPDEERLDSQGSQEDWLPSPEQVFGIGRGYSKSTSDSEAS</sequence>
<feature type="compositionally biased region" description="Pro residues" evidence="1">
    <location>
        <begin position="74"/>
        <end position="88"/>
    </location>
</feature>
<reference evidence="3" key="1">
    <citation type="submission" date="2016-10" db="EMBL/GenBank/DDBJ databases">
        <authorList>
            <person name="Jeantristanb JTB J.-T."/>
            <person name="Ricardo R."/>
        </authorList>
    </citation>
    <scope>NUCLEOTIDE SEQUENCE [LARGE SCALE GENOMIC DNA]</scope>
</reference>
<feature type="region of interest" description="Disordered" evidence="1">
    <location>
        <begin position="239"/>
        <end position="297"/>
    </location>
</feature>
<organism evidence="2 3">
    <name type="scientific">Microbotryum saponariae</name>
    <dbReference type="NCBI Taxonomy" id="289078"/>
    <lineage>
        <taxon>Eukaryota</taxon>
        <taxon>Fungi</taxon>
        <taxon>Dikarya</taxon>
        <taxon>Basidiomycota</taxon>
        <taxon>Pucciniomycotina</taxon>
        <taxon>Microbotryomycetes</taxon>
        <taxon>Microbotryales</taxon>
        <taxon>Microbotryaceae</taxon>
        <taxon>Microbotryum</taxon>
    </lineage>
</organism>
<feature type="compositionally biased region" description="Basic and acidic residues" evidence="1">
    <location>
        <begin position="239"/>
        <end position="253"/>
    </location>
</feature>
<feature type="compositionally biased region" description="Polar residues" evidence="1">
    <location>
        <begin position="288"/>
        <end position="297"/>
    </location>
</feature>
<feature type="compositionally biased region" description="Basic and acidic residues" evidence="1">
    <location>
        <begin position="89"/>
        <end position="99"/>
    </location>
</feature>
<feature type="region of interest" description="Disordered" evidence="1">
    <location>
        <begin position="124"/>
        <end position="145"/>
    </location>
</feature>
<name>A0A2X0M421_9BASI</name>
<keyword evidence="3" id="KW-1185">Reference proteome</keyword>